<dbReference type="InterPro" id="IPR035965">
    <property type="entry name" value="PAS-like_dom_sf"/>
</dbReference>
<feature type="domain" description="Sigma-54 factor interaction" evidence="6">
    <location>
        <begin position="146"/>
        <end position="374"/>
    </location>
</feature>
<dbReference type="PROSITE" id="PS50112">
    <property type="entry name" value="PAS"/>
    <property type="match status" value="1"/>
</dbReference>
<keyword evidence="5" id="KW-0804">Transcription</keyword>
<dbReference type="PANTHER" id="PTHR32071">
    <property type="entry name" value="TRANSCRIPTIONAL REGULATORY PROTEIN"/>
    <property type="match status" value="1"/>
</dbReference>
<evidence type="ECO:0000256" key="5">
    <source>
        <dbReference type="ARBA" id="ARBA00023163"/>
    </source>
</evidence>
<dbReference type="GO" id="GO:0006355">
    <property type="term" value="P:regulation of DNA-templated transcription"/>
    <property type="evidence" value="ECO:0007669"/>
    <property type="project" value="InterPro"/>
</dbReference>
<comment type="caution">
    <text evidence="8">The sequence shown here is derived from an EMBL/GenBank/DDBJ whole genome shotgun (WGS) entry which is preliminary data.</text>
</comment>
<dbReference type="GO" id="GO:0043565">
    <property type="term" value="F:sequence-specific DNA binding"/>
    <property type="evidence" value="ECO:0007669"/>
    <property type="project" value="InterPro"/>
</dbReference>
<keyword evidence="1" id="KW-0547">Nucleotide-binding</keyword>
<evidence type="ECO:0000256" key="2">
    <source>
        <dbReference type="ARBA" id="ARBA00022840"/>
    </source>
</evidence>
<proteinExistence type="predicted"/>
<dbReference type="Proteomes" id="UP000315343">
    <property type="component" value="Unassembled WGS sequence"/>
</dbReference>
<dbReference type="Pfam" id="PF02954">
    <property type="entry name" value="HTH_8"/>
    <property type="match status" value="1"/>
</dbReference>
<dbReference type="SUPFAM" id="SSF52540">
    <property type="entry name" value="P-loop containing nucleoside triphosphate hydrolases"/>
    <property type="match status" value="1"/>
</dbReference>
<dbReference type="Pfam" id="PF00158">
    <property type="entry name" value="Sigma54_activat"/>
    <property type="match status" value="1"/>
</dbReference>
<reference evidence="8 9" key="1">
    <citation type="submission" date="2019-07" db="EMBL/GenBank/DDBJ databases">
        <title>Genomic Encyclopedia of Type Strains, Phase I: the one thousand microbial genomes (KMG-I) project.</title>
        <authorList>
            <person name="Kyrpides N."/>
        </authorList>
    </citation>
    <scope>NUCLEOTIDE SEQUENCE [LARGE SCALE GENOMIC DNA]</scope>
    <source>
        <strain evidence="8 9">DSM 13558</strain>
    </source>
</reference>
<sequence>MGNINISKMLNIYNYFDGVIITDEKGVIKYYTNFRTDLYNLRLDEVIGKTIMEIHPEIKEEDSTIMNVLKTKKPIYDHIEHLTTLHGDSVTNVCSTLPIMQGGRIVGAIDFSRCIDDEFHKNIERRQIVIPNISTKDEKLYNIEDIITTSKKINEIKKMIPMIASTESAVMIYGETGTGKEMIAQSIHSSGPRASKPFVSQNCAAIPDTLLESIMFGATKGSFTGAEDKAGLFEIANGGTIFLDEINSMSMVMQAKILKTIEEKKVKRIGSNEFMTFDVKVLCALNQDPIKCMKENIIREDLFYRLSTVLIEIPPLRDRIADIPFMVNYFIGLNNLKMNKNVMGVSSEVMEILCNYNWPGNVRELKNIVEGAFNVIGSNIINIKDLPAYMFNLFEKEHKTLLKIDDNLSLEDKVYEYEKRIIIMALDSTKNITQAAKKLKISKQTLNYKLLKFGLKSKR</sequence>
<evidence type="ECO:0000313" key="9">
    <source>
        <dbReference type="Proteomes" id="UP000315343"/>
    </source>
</evidence>
<dbReference type="Gene3D" id="1.10.8.60">
    <property type="match status" value="1"/>
</dbReference>
<dbReference type="InterPro" id="IPR002197">
    <property type="entry name" value="HTH_Fis"/>
</dbReference>
<dbReference type="PROSITE" id="PS00675">
    <property type="entry name" value="SIGMA54_INTERACT_1"/>
    <property type="match status" value="1"/>
</dbReference>
<dbReference type="InterPro" id="IPR027417">
    <property type="entry name" value="P-loop_NTPase"/>
</dbReference>
<dbReference type="InterPro" id="IPR000014">
    <property type="entry name" value="PAS"/>
</dbReference>
<protein>
    <submittedName>
        <fullName evidence="8">Arginine utilization regulatory protein</fullName>
    </submittedName>
</protein>
<dbReference type="EMBL" id="VLKH01000010">
    <property type="protein sequence ID" value="TWH78187.1"/>
    <property type="molecule type" value="Genomic_DNA"/>
</dbReference>
<dbReference type="Gene3D" id="1.10.10.60">
    <property type="entry name" value="Homeodomain-like"/>
    <property type="match status" value="1"/>
</dbReference>
<evidence type="ECO:0000256" key="4">
    <source>
        <dbReference type="ARBA" id="ARBA00023125"/>
    </source>
</evidence>
<dbReference type="PANTHER" id="PTHR32071:SF74">
    <property type="entry name" value="TRANSCRIPTIONAL ACTIVATOR ROCR"/>
    <property type="match status" value="1"/>
</dbReference>
<dbReference type="PROSITE" id="PS00676">
    <property type="entry name" value="SIGMA54_INTERACT_2"/>
    <property type="match status" value="1"/>
</dbReference>
<dbReference type="InterPro" id="IPR058031">
    <property type="entry name" value="AAA_lid_NorR"/>
</dbReference>
<gene>
    <name evidence="8" type="ORF">LY60_03029</name>
</gene>
<dbReference type="GO" id="GO:0005524">
    <property type="term" value="F:ATP binding"/>
    <property type="evidence" value="ECO:0007669"/>
    <property type="project" value="UniProtKB-KW"/>
</dbReference>
<evidence type="ECO:0000313" key="8">
    <source>
        <dbReference type="EMBL" id="TWH78187.1"/>
    </source>
</evidence>
<dbReference type="InterPro" id="IPR025943">
    <property type="entry name" value="Sigma_54_int_dom_ATP-bd_2"/>
</dbReference>
<dbReference type="OrthoDB" id="5411866at2"/>
<dbReference type="InterPro" id="IPR003593">
    <property type="entry name" value="AAA+_ATPase"/>
</dbReference>
<evidence type="ECO:0000256" key="3">
    <source>
        <dbReference type="ARBA" id="ARBA00023015"/>
    </source>
</evidence>
<dbReference type="InterPro" id="IPR025662">
    <property type="entry name" value="Sigma_54_int_dom_ATP-bd_1"/>
</dbReference>
<dbReference type="InterPro" id="IPR025944">
    <property type="entry name" value="Sigma_54_int_dom_CS"/>
</dbReference>
<dbReference type="SUPFAM" id="SSF55785">
    <property type="entry name" value="PYP-like sensor domain (PAS domain)"/>
    <property type="match status" value="1"/>
</dbReference>
<keyword evidence="3" id="KW-0805">Transcription regulation</keyword>
<dbReference type="Gene3D" id="3.40.50.300">
    <property type="entry name" value="P-loop containing nucleotide triphosphate hydrolases"/>
    <property type="match status" value="1"/>
</dbReference>
<evidence type="ECO:0000256" key="1">
    <source>
        <dbReference type="ARBA" id="ARBA00022741"/>
    </source>
</evidence>
<dbReference type="PROSITE" id="PS00688">
    <property type="entry name" value="SIGMA54_INTERACT_3"/>
    <property type="match status" value="1"/>
</dbReference>
<evidence type="ECO:0000259" key="6">
    <source>
        <dbReference type="PROSITE" id="PS50045"/>
    </source>
</evidence>
<organism evidence="8 9">
    <name type="scientific">Sedimentibacter saalensis</name>
    <dbReference type="NCBI Taxonomy" id="130788"/>
    <lineage>
        <taxon>Bacteria</taxon>
        <taxon>Bacillati</taxon>
        <taxon>Bacillota</taxon>
        <taxon>Tissierellia</taxon>
        <taxon>Sedimentibacter</taxon>
    </lineage>
</organism>
<evidence type="ECO:0000259" key="7">
    <source>
        <dbReference type="PROSITE" id="PS50112"/>
    </source>
</evidence>
<dbReference type="Gene3D" id="3.30.450.20">
    <property type="entry name" value="PAS domain"/>
    <property type="match status" value="1"/>
</dbReference>
<keyword evidence="9" id="KW-1185">Reference proteome</keyword>
<keyword evidence="2" id="KW-0067">ATP-binding</keyword>
<dbReference type="InterPro" id="IPR009057">
    <property type="entry name" value="Homeodomain-like_sf"/>
</dbReference>
<dbReference type="CDD" id="cd00009">
    <property type="entry name" value="AAA"/>
    <property type="match status" value="1"/>
</dbReference>
<keyword evidence="4" id="KW-0238">DNA-binding</keyword>
<feature type="domain" description="PAS" evidence="7">
    <location>
        <begin position="17"/>
        <end position="57"/>
    </location>
</feature>
<accession>A0A562J507</accession>
<dbReference type="RefSeq" id="WP_145085521.1">
    <property type="nucleotide sequence ID" value="NZ_JAYFNS010000030.1"/>
</dbReference>
<dbReference type="Pfam" id="PF25601">
    <property type="entry name" value="AAA_lid_14"/>
    <property type="match status" value="1"/>
</dbReference>
<dbReference type="FunFam" id="3.40.50.300:FF:000006">
    <property type="entry name" value="DNA-binding transcriptional regulator NtrC"/>
    <property type="match status" value="1"/>
</dbReference>
<name>A0A562J507_9FIRM</name>
<dbReference type="SMART" id="SM00382">
    <property type="entry name" value="AAA"/>
    <property type="match status" value="1"/>
</dbReference>
<dbReference type="AlphaFoldDB" id="A0A562J507"/>
<dbReference type="SUPFAM" id="SSF46689">
    <property type="entry name" value="Homeodomain-like"/>
    <property type="match status" value="1"/>
</dbReference>
<dbReference type="InterPro" id="IPR002078">
    <property type="entry name" value="Sigma_54_int"/>
</dbReference>
<dbReference type="PROSITE" id="PS50045">
    <property type="entry name" value="SIGMA54_INTERACT_4"/>
    <property type="match status" value="1"/>
</dbReference>